<evidence type="ECO:0008006" key="3">
    <source>
        <dbReference type="Google" id="ProtNLM"/>
    </source>
</evidence>
<dbReference type="RefSeq" id="WP_265726178.1">
    <property type="nucleotide sequence ID" value="NZ_JAOSLC020000002.1"/>
</dbReference>
<name>A0ABT5S6L6_9FLAO</name>
<organism evidence="1 2">
    <name type="scientific">Polaribacter ponticola</name>
    <dbReference type="NCBI Taxonomy" id="2978475"/>
    <lineage>
        <taxon>Bacteria</taxon>
        <taxon>Pseudomonadati</taxon>
        <taxon>Bacteroidota</taxon>
        <taxon>Flavobacteriia</taxon>
        <taxon>Flavobacteriales</taxon>
        <taxon>Flavobacteriaceae</taxon>
    </lineage>
</organism>
<comment type="caution">
    <text evidence="1">The sequence shown here is derived from an EMBL/GenBank/DDBJ whole genome shotgun (WGS) entry which is preliminary data.</text>
</comment>
<evidence type="ECO:0000313" key="1">
    <source>
        <dbReference type="EMBL" id="MDD7913732.1"/>
    </source>
</evidence>
<keyword evidence="2" id="KW-1185">Reference proteome</keyword>
<dbReference type="EMBL" id="JAOSLC020000002">
    <property type="protein sequence ID" value="MDD7913732.1"/>
    <property type="molecule type" value="Genomic_DNA"/>
</dbReference>
<sequence length="211" mass="23944">MIKKIYAIVFAFTSLTLYSQKSKHLRLYADFGVQFNNSESSFNSSLPSNYSPFQIGAGSSYKLGFFLIGTEFYTSKNKLNDEIYKSDYREFTSTIFLGFDLLRSTNFAIEPSIGLSMTNKSLILYNFQDISTQSFNTEQLGISPRISFTKFSSKNTSIGLKLGFNYALNNYDWNNGIDKSKTNYSVNRLTPFLQLSFGGKINLSKKLKAKN</sequence>
<evidence type="ECO:0000313" key="2">
    <source>
        <dbReference type="Proteomes" id="UP001151478"/>
    </source>
</evidence>
<dbReference type="Proteomes" id="UP001151478">
    <property type="component" value="Unassembled WGS sequence"/>
</dbReference>
<protein>
    <recommendedName>
        <fullName evidence="3">Outer membrane protein beta-barrel domain-containing protein</fullName>
    </recommendedName>
</protein>
<reference evidence="1" key="1">
    <citation type="submission" date="2023-02" db="EMBL/GenBank/DDBJ databases">
        <title>Polaribacter ponticola sp. nov., isolated from seawater.</title>
        <authorList>
            <person name="Baek J.H."/>
            <person name="Kim J.M."/>
            <person name="Choi D.G."/>
            <person name="Jeon C.O."/>
        </authorList>
    </citation>
    <scope>NUCLEOTIDE SEQUENCE</scope>
    <source>
        <strain evidence="1">MSW5</strain>
    </source>
</reference>
<gene>
    <name evidence="1" type="ORF">N5A56_004580</name>
</gene>
<proteinExistence type="predicted"/>
<accession>A0ABT5S6L6</accession>